<evidence type="ECO:0000256" key="4">
    <source>
        <dbReference type="SAM" id="MobiDB-lite"/>
    </source>
</evidence>
<dbReference type="InterPro" id="IPR043502">
    <property type="entry name" value="DNA/RNA_pol_sf"/>
</dbReference>
<evidence type="ECO:0000256" key="3">
    <source>
        <dbReference type="ARBA" id="ARBA00022695"/>
    </source>
</evidence>
<keyword evidence="3" id="KW-0548">Nucleotidyltransferase</keyword>
<evidence type="ECO:0000256" key="1">
    <source>
        <dbReference type="ARBA" id="ARBA00022484"/>
    </source>
</evidence>
<accession>A0A7G1HI13</accession>
<feature type="compositionally biased region" description="Polar residues" evidence="4">
    <location>
        <begin position="1038"/>
        <end position="1048"/>
    </location>
</feature>
<evidence type="ECO:0000313" key="7">
    <source>
        <dbReference type="EMBL" id="BCF79973.1"/>
    </source>
</evidence>
<dbReference type="EMBL" id="LC536111">
    <property type="protein sequence ID" value="BCF79973.1"/>
    <property type="molecule type" value="Genomic_RNA"/>
</dbReference>
<keyword evidence="1" id="KW-0696">RNA-directed RNA polymerase</keyword>
<dbReference type="InterPro" id="IPR054403">
    <property type="entry name" value="RdRp_palm_ribovirus"/>
</dbReference>
<feature type="region of interest" description="Disordered" evidence="4">
    <location>
        <begin position="997"/>
        <end position="1048"/>
    </location>
</feature>
<feature type="domain" description="RNA-dependent RNA polymerase thumb" evidence="6">
    <location>
        <begin position="538"/>
        <end position="640"/>
    </location>
</feature>
<evidence type="ECO:0000259" key="5">
    <source>
        <dbReference type="Pfam" id="PF22152"/>
    </source>
</evidence>
<protein>
    <submittedName>
        <fullName evidence="7">ORF1</fullName>
    </submittedName>
</protein>
<dbReference type="Pfam" id="PF22260">
    <property type="entry name" value="Permu_RdRp_thumb"/>
    <property type="match status" value="1"/>
</dbReference>
<dbReference type="GO" id="GO:0003968">
    <property type="term" value="F:RNA-directed RNA polymerase activity"/>
    <property type="evidence" value="ECO:0007669"/>
    <property type="project" value="UniProtKB-KW"/>
</dbReference>
<dbReference type="InterPro" id="IPR054433">
    <property type="entry name" value="RdRp_thumb_ribovirus"/>
</dbReference>
<evidence type="ECO:0000259" key="6">
    <source>
        <dbReference type="Pfam" id="PF22260"/>
    </source>
</evidence>
<sequence length="1048" mass="116400">MDASNPVNSAQRYTLSELRDSRLAYKRQDLKALQAMAASAERHLFSPGGPSKEAFHSLTMDLNEDLSSVRAALANDVRSEIDFLDKLPPVPVDNTKHGDRQIHPAMKNSVRGFVTVNRAFGNAAACDLLLAEGALTAFSHEEIMSARKKRVYCAGTHKTFVDRTKLLLGRKCKSPYKYTVVAQKLQKFMPVGVLPDWTDVDSLLERVKVTKAAGAGAPYWKDKGEAFDECMQEILPTLIKAINDGTVEQLARGRPEWFLVELKNKTDRYELPISKTRPYGCFPFHWTLLFSCLVQPFCEALSVWTDSKTCNAYGMSFCSGNLKKWFARVESLMATAKKKNKDMYMMGVYGDDCRLIQAKASGGAVVVDPDMKQHDGAIDTETISGTVKWIYDMYAKQHGDSKFWEFVLQQLAAFACDPNMVIDGPTVYTKKVPGGLISGVPGTTLFGCAKSVLAYAGLVDECMFDKTLFSNEAKVKNYLMDKHGCTLKEGTWRPSPMNLSQADGTYLCESKFLGMRLMWRTSEQFPEPFLVPTLHDSEWLELIMCPRASGDKKGSHLSEQRTSFDRICGLLLCGAVYSERARAALLAAVDLVPATAVLLSTQLDGRRGLIESPNDLVVSEDFIYPSTAGIPGLEFCDALYNLSAEQREGWKFESVYPTLDDFVNSRKALHRSRFRYIIHQSLPAKPIAKPIPAPRSYTHKHTGQQVFLPKPAPRLQTISEQPPMDKEVQEQDPPLFSADEPIVAVEEEFTSDDLEKIPLPPIPEPQHGFARGGREVRAGSLHSKDGKTIAPRHKLQRLENYLGEGLKKNAKALVMSNPILPEGTVRNYQCLFSAVLDRGFQWPHDLPEGTHDNALVGQFAAINGLKSSPETSVIDPAQDMKGVWMRLVPKDGIGSTINYAQLTATGCTQKRMQAAINQQFAAWLREFKEAFVEPPKKVVKPPPGAPGFTTSNWAAEVESDDLSRLGSLSEASLKEVKRVVRDLLRTEFAYLRTLDREHTSKHGTQQQHKVSKSPAGATSEEEEERSKGRDISPVEASPSRTLPSAGDN</sequence>
<keyword evidence="2" id="KW-0808">Transferase</keyword>
<dbReference type="SUPFAM" id="SSF56672">
    <property type="entry name" value="DNA/RNA polymerases"/>
    <property type="match status" value="1"/>
</dbReference>
<organism evidence="7">
    <name type="scientific">Permutotetraviridae sp</name>
    <dbReference type="NCBI Taxonomy" id="2585115"/>
    <lineage>
        <taxon>Viruses</taxon>
        <taxon>Riboviria</taxon>
        <taxon>Orthornavirae</taxon>
        <taxon>Permutotetraviridae</taxon>
    </lineage>
</organism>
<proteinExistence type="predicted"/>
<evidence type="ECO:0000256" key="2">
    <source>
        <dbReference type="ARBA" id="ARBA00022679"/>
    </source>
</evidence>
<name>A0A7G1HI13_9VIRU</name>
<reference evidence="7" key="1">
    <citation type="journal article" date="2020" name="J. Vet. Med. Sci.">
        <title>Mosquito-borne viruses, insect-specific flaviviruses (family Flaviviridae, genus Flavivirus), Banna virus (family Reoviridae, genus Seadornavirus), Bogor virus (unassigned member of family Permutotetraviridae), and alphamesoniviruses 2 and 3 (family Mesoniviridae, genus Alphamesonivirus) isolated from Indonesian mosquitoes.</title>
        <authorList>
            <person name="Supriyono"/>
            <person name="Kuwata R."/>
            <person name="Torii S."/>
            <person name="Shimoda H."/>
            <person name="Ishijima K."/>
            <person name="Yonemitsu K."/>
            <person name="Minami S."/>
            <person name="Kuroda Y."/>
            <person name="Tatemoto K."/>
            <person name="Tran N.T.B."/>
            <person name="Takano A."/>
            <person name="Omatsu T."/>
            <person name="Mizutani T."/>
            <person name="Itokawa K."/>
            <person name="Isawa H."/>
            <person name="Sawabe K."/>
            <person name="Takasaki T."/>
            <person name="Yuliani D.M."/>
            <person name="Abiyoga D."/>
            <person name="Hadi U.K."/>
            <person name="Setiyono A."/>
            <person name="Hondo E."/>
            <person name="Agungpriyono S."/>
            <person name="Maeda K."/>
        </authorList>
    </citation>
    <scope>NUCLEOTIDE SEQUENCE</scope>
    <source>
        <strain evidence="7">BGV/MQ/34/Bogor/2017</strain>
    </source>
</reference>
<feature type="domain" description="RNA-dependent RNA polymerase palm" evidence="5">
    <location>
        <begin position="159"/>
        <end position="516"/>
    </location>
</feature>
<dbReference type="Pfam" id="PF22152">
    <property type="entry name" value="Permu_RdRp_palm"/>
    <property type="match status" value="1"/>
</dbReference>